<name>A0A0R2CEK5_9LACO</name>
<keyword evidence="1 4" id="KW-0378">Hydrolase</keyword>
<dbReference type="STRING" id="1133569.FD21_GL001225"/>
<organism evidence="4 5">
    <name type="scientific">Liquorilactobacillus vini DSM 20605</name>
    <dbReference type="NCBI Taxonomy" id="1133569"/>
    <lineage>
        <taxon>Bacteria</taxon>
        <taxon>Bacillati</taxon>
        <taxon>Bacillota</taxon>
        <taxon>Bacilli</taxon>
        <taxon>Lactobacillales</taxon>
        <taxon>Lactobacillaceae</taxon>
        <taxon>Liquorilactobacillus</taxon>
    </lineage>
</organism>
<dbReference type="InterPro" id="IPR015910">
    <property type="entry name" value="I/U_nuclsd_hydro_CS"/>
</dbReference>
<dbReference type="OrthoDB" id="9797882at2"/>
<dbReference type="PROSITE" id="PS01247">
    <property type="entry name" value="IUNH"/>
    <property type="match status" value="1"/>
</dbReference>
<protein>
    <submittedName>
        <fullName evidence="4">Ribonucleoside hydrolase RihC</fullName>
    </submittedName>
</protein>
<dbReference type="PANTHER" id="PTHR12304">
    <property type="entry name" value="INOSINE-URIDINE PREFERRING NUCLEOSIDE HYDROLASE"/>
    <property type="match status" value="1"/>
</dbReference>
<evidence type="ECO:0000313" key="4">
    <source>
        <dbReference type="EMBL" id="KRM88452.1"/>
    </source>
</evidence>
<dbReference type="CDD" id="cd02651">
    <property type="entry name" value="nuc_hydro_IU_UC_XIUA"/>
    <property type="match status" value="1"/>
</dbReference>
<sequence>MKKIPLILDMDPGVDDAVALAVAVNNPAFDVKLITSVAGNVSVDKTTRNELKLLEFFDKAEIPVARGAAQPLKKKFEDAAYIHGQSGLPGYDFPPVTLNSDPRPAVKAIYQTLKQAPAPMIIVATGAYTNIAELLLKYPEIKKQISRLVLMGGSISGGNVSSVAEFNVYTDPDAAKIVYQSGVPIVMIGLDVTLQALVTWETLKKLATLGKTGMMLYQLITAYQDIYSNGKPLHDVNTIFYLLHPEAIETRDYQIEVVTQGPAIGATVADIQNRWSQGRTNAKVGINIDADYFNQWLLEEVSQMIN</sequence>
<reference evidence="4 5" key="1">
    <citation type="journal article" date="2015" name="Genome Announc.">
        <title>Expanding the biotechnology potential of lactobacilli through comparative genomics of 213 strains and associated genera.</title>
        <authorList>
            <person name="Sun Z."/>
            <person name="Harris H.M."/>
            <person name="McCann A."/>
            <person name="Guo C."/>
            <person name="Argimon S."/>
            <person name="Zhang W."/>
            <person name="Yang X."/>
            <person name="Jeffery I.B."/>
            <person name="Cooney J.C."/>
            <person name="Kagawa T.F."/>
            <person name="Liu W."/>
            <person name="Song Y."/>
            <person name="Salvetti E."/>
            <person name="Wrobel A."/>
            <person name="Rasinkangas P."/>
            <person name="Parkhill J."/>
            <person name="Rea M.C."/>
            <person name="O'Sullivan O."/>
            <person name="Ritari J."/>
            <person name="Douillard F.P."/>
            <person name="Paul Ross R."/>
            <person name="Yang R."/>
            <person name="Briner A.E."/>
            <person name="Felis G.E."/>
            <person name="de Vos W.M."/>
            <person name="Barrangou R."/>
            <person name="Klaenhammer T.R."/>
            <person name="Caufield P.W."/>
            <person name="Cui Y."/>
            <person name="Zhang H."/>
            <person name="O'Toole P.W."/>
        </authorList>
    </citation>
    <scope>NUCLEOTIDE SEQUENCE [LARGE SCALE GENOMIC DNA]</scope>
    <source>
        <strain evidence="4 5">DSM 20605</strain>
    </source>
</reference>
<dbReference type="InterPro" id="IPR023186">
    <property type="entry name" value="IUNH"/>
</dbReference>
<gene>
    <name evidence="4" type="ORF">FD21_GL001225</name>
</gene>
<feature type="domain" description="Inosine/uridine-preferring nucleoside hydrolase" evidence="3">
    <location>
        <begin position="6"/>
        <end position="294"/>
    </location>
</feature>
<accession>A0A0R2CEK5</accession>
<dbReference type="PATRIC" id="fig|1133569.4.peg.1357"/>
<keyword evidence="5" id="KW-1185">Reference proteome</keyword>
<dbReference type="GO" id="GO:0045437">
    <property type="term" value="F:uridine nucleosidase activity"/>
    <property type="evidence" value="ECO:0007669"/>
    <property type="project" value="UniProtKB-ARBA"/>
</dbReference>
<evidence type="ECO:0000259" key="3">
    <source>
        <dbReference type="Pfam" id="PF01156"/>
    </source>
</evidence>
<dbReference type="InterPro" id="IPR001910">
    <property type="entry name" value="Inosine/uridine_hydrolase_dom"/>
</dbReference>
<dbReference type="Proteomes" id="UP000051576">
    <property type="component" value="Unassembled WGS sequence"/>
</dbReference>
<dbReference type="PANTHER" id="PTHR12304:SF15">
    <property type="entry name" value="NON-SPECIFIC RIBONUCLEOSIDE HYDROLASE RIHC"/>
    <property type="match status" value="1"/>
</dbReference>
<dbReference type="Pfam" id="PF01156">
    <property type="entry name" value="IU_nuc_hydro"/>
    <property type="match status" value="1"/>
</dbReference>
<dbReference type="SUPFAM" id="SSF53590">
    <property type="entry name" value="Nucleoside hydrolase"/>
    <property type="match status" value="1"/>
</dbReference>
<dbReference type="Gene3D" id="3.90.245.10">
    <property type="entry name" value="Ribonucleoside hydrolase-like"/>
    <property type="match status" value="1"/>
</dbReference>
<dbReference type="EMBL" id="AYYX01000034">
    <property type="protein sequence ID" value="KRM88452.1"/>
    <property type="molecule type" value="Genomic_DNA"/>
</dbReference>
<evidence type="ECO:0000256" key="2">
    <source>
        <dbReference type="ARBA" id="ARBA00023295"/>
    </source>
</evidence>
<dbReference type="GO" id="GO:0008477">
    <property type="term" value="F:purine nucleosidase activity"/>
    <property type="evidence" value="ECO:0007669"/>
    <property type="project" value="TreeGrafter"/>
</dbReference>
<dbReference type="GO" id="GO:0006152">
    <property type="term" value="P:purine nucleoside catabolic process"/>
    <property type="evidence" value="ECO:0007669"/>
    <property type="project" value="TreeGrafter"/>
</dbReference>
<dbReference type="GO" id="GO:0005829">
    <property type="term" value="C:cytosol"/>
    <property type="evidence" value="ECO:0007669"/>
    <property type="project" value="TreeGrafter"/>
</dbReference>
<dbReference type="AlphaFoldDB" id="A0A0R2CEK5"/>
<proteinExistence type="predicted"/>
<dbReference type="NCBIfam" id="NF008036">
    <property type="entry name" value="PRK10768.1"/>
    <property type="match status" value="1"/>
</dbReference>
<comment type="caution">
    <text evidence="4">The sequence shown here is derived from an EMBL/GenBank/DDBJ whole genome shotgun (WGS) entry which is preliminary data.</text>
</comment>
<keyword evidence="2" id="KW-0326">Glycosidase</keyword>
<evidence type="ECO:0000313" key="5">
    <source>
        <dbReference type="Proteomes" id="UP000051576"/>
    </source>
</evidence>
<dbReference type="InterPro" id="IPR036452">
    <property type="entry name" value="Ribo_hydro-like"/>
</dbReference>
<evidence type="ECO:0000256" key="1">
    <source>
        <dbReference type="ARBA" id="ARBA00022801"/>
    </source>
</evidence>
<dbReference type="eggNOG" id="COG1957">
    <property type="taxonomic scope" value="Bacteria"/>
</dbReference>
<dbReference type="RefSeq" id="WP_010581016.1">
    <property type="nucleotide sequence ID" value="NZ_AHYZ01000144.1"/>
</dbReference>